<feature type="region of interest" description="Disordered" evidence="1">
    <location>
        <begin position="34"/>
        <end position="101"/>
    </location>
</feature>
<dbReference type="EMBL" id="JARBDR010000246">
    <property type="protein sequence ID" value="KAJ8317667.1"/>
    <property type="molecule type" value="Genomic_DNA"/>
</dbReference>
<reference evidence="3 4" key="1">
    <citation type="submission" date="2022-12" db="EMBL/GenBank/DDBJ databases">
        <title>Chromosome-level genome of Tegillarca granosa.</title>
        <authorList>
            <person name="Kim J."/>
        </authorList>
    </citation>
    <scope>NUCLEOTIDE SEQUENCE [LARGE SCALE GENOMIC DNA]</scope>
    <source>
        <strain evidence="3">Teg-2019</strain>
        <tissue evidence="3">Adductor muscle</tissue>
    </source>
</reference>
<organism evidence="3 4">
    <name type="scientific">Tegillarca granosa</name>
    <name type="common">Malaysian cockle</name>
    <name type="synonym">Anadara granosa</name>
    <dbReference type="NCBI Taxonomy" id="220873"/>
    <lineage>
        <taxon>Eukaryota</taxon>
        <taxon>Metazoa</taxon>
        <taxon>Spiralia</taxon>
        <taxon>Lophotrochozoa</taxon>
        <taxon>Mollusca</taxon>
        <taxon>Bivalvia</taxon>
        <taxon>Autobranchia</taxon>
        <taxon>Pteriomorphia</taxon>
        <taxon>Arcoida</taxon>
        <taxon>Arcoidea</taxon>
        <taxon>Arcidae</taxon>
        <taxon>Tegillarca</taxon>
    </lineage>
</organism>
<comment type="caution">
    <text evidence="3">The sequence shown here is derived from an EMBL/GenBank/DDBJ whole genome shotgun (WGS) entry which is preliminary data.</text>
</comment>
<feature type="compositionally biased region" description="Basic and acidic residues" evidence="1">
    <location>
        <begin position="34"/>
        <end position="79"/>
    </location>
</feature>
<name>A0ABQ9FNZ8_TEGGR</name>
<evidence type="ECO:0000313" key="3">
    <source>
        <dbReference type="EMBL" id="KAJ8317667.1"/>
    </source>
</evidence>
<evidence type="ECO:0000256" key="2">
    <source>
        <dbReference type="SAM" id="SignalP"/>
    </source>
</evidence>
<dbReference type="Proteomes" id="UP001217089">
    <property type="component" value="Unassembled WGS sequence"/>
</dbReference>
<keyword evidence="2" id="KW-0732">Signal</keyword>
<proteinExistence type="predicted"/>
<evidence type="ECO:0000256" key="1">
    <source>
        <dbReference type="SAM" id="MobiDB-lite"/>
    </source>
</evidence>
<sequence length="182" mass="20847">MSAASPLEHLSLLTLKIMINILLMGRAYDVLSKDAEENQASQEEKSSNKSKGRTELTRSQSDCRDHRPDIQKRQSEFKNIRKTQSVSFTPSMYNDESNREETDLHVEFNQLEKKNEISMSETTPVLIQSVPPYKKESKFTHLRYRKISEAEDIPKSSDDSSLEGLNLDSLRNSKSFKTESSV</sequence>
<feature type="region of interest" description="Disordered" evidence="1">
    <location>
        <begin position="145"/>
        <end position="182"/>
    </location>
</feature>
<accession>A0ABQ9FNZ8</accession>
<feature type="signal peptide" evidence="2">
    <location>
        <begin position="1"/>
        <end position="27"/>
    </location>
</feature>
<feature type="compositionally biased region" description="Basic and acidic residues" evidence="1">
    <location>
        <begin position="146"/>
        <end position="158"/>
    </location>
</feature>
<feature type="compositionally biased region" description="Polar residues" evidence="1">
    <location>
        <begin position="82"/>
        <end position="95"/>
    </location>
</feature>
<feature type="compositionally biased region" description="Polar residues" evidence="1">
    <location>
        <begin position="169"/>
        <end position="182"/>
    </location>
</feature>
<keyword evidence="4" id="KW-1185">Reference proteome</keyword>
<protein>
    <submittedName>
        <fullName evidence="3">Uncharacterized protein</fullName>
    </submittedName>
</protein>
<evidence type="ECO:0000313" key="4">
    <source>
        <dbReference type="Proteomes" id="UP001217089"/>
    </source>
</evidence>
<gene>
    <name evidence="3" type="ORF">KUTeg_005571</name>
</gene>
<feature type="chain" id="PRO_5046143391" evidence="2">
    <location>
        <begin position="28"/>
        <end position="182"/>
    </location>
</feature>